<dbReference type="Proteomes" id="UP000023795">
    <property type="component" value="Unassembled WGS sequence"/>
</dbReference>
<dbReference type="OrthoDB" id="9812943at2"/>
<dbReference type="CDD" id="cd02022">
    <property type="entry name" value="DPCK"/>
    <property type="match status" value="1"/>
</dbReference>
<keyword evidence="3 5" id="KW-0067">ATP-binding</keyword>
<evidence type="ECO:0000256" key="1">
    <source>
        <dbReference type="ARBA" id="ARBA00009018"/>
    </source>
</evidence>
<dbReference type="UniPathway" id="UPA00241">
    <property type="reaction ID" value="UER00356"/>
</dbReference>
<keyword evidence="5" id="KW-0963">Cytoplasm</keyword>
<dbReference type="NCBIfam" id="TIGR00152">
    <property type="entry name" value="dephospho-CoA kinase"/>
    <property type="match status" value="1"/>
</dbReference>
<feature type="binding site" evidence="5">
    <location>
        <begin position="11"/>
        <end position="16"/>
    </location>
    <ligand>
        <name>ATP</name>
        <dbReference type="ChEBI" id="CHEBI:30616"/>
    </ligand>
</feature>
<dbReference type="SUPFAM" id="SSF52540">
    <property type="entry name" value="P-loop containing nucleoside triphosphate hydrolases"/>
    <property type="match status" value="1"/>
</dbReference>
<dbReference type="GO" id="GO:0005737">
    <property type="term" value="C:cytoplasm"/>
    <property type="evidence" value="ECO:0007669"/>
    <property type="project" value="UniProtKB-SubCell"/>
</dbReference>
<keyword evidence="5 7" id="KW-0808">Transferase</keyword>
<dbReference type="RefSeq" id="WP_009501255.1">
    <property type="nucleotide sequence ID" value="NZ_ANIN01000001.1"/>
</dbReference>
<dbReference type="GO" id="GO:0004140">
    <property type="term" value="F:dephospho-CoA kinase activity"/>
    <property type="evidence" value="ECO:0007669"/>
    <property type="project" value="UniProtKB-UniRule"/>
</dbReference>
<comment type="catalytic activity">
    <reaction evidence="5">
        <text>3'-dephospho-CoA + ATP = ADP + CoA + H(+)</text>
        <dbReference type="Rhea" id="RHEA:18245"/>
        <dbReference type="ChEBI" id="CHEBI:15378"/>
        <dbReference type="ChEBI" id="CHEBI:30616"/>
        <dbReference type="ChEBI" id="CHEBI:57287"/>
        <dbReference type="ChEBI" id="CHEBI:57328"/>
        <dbReference type="ChEBI" id="CHEBI:456216"/>
        <dbReference type="EC" id="2.7.1.24"/>
    </reaction>
</comment>
<dbReference type="EC" id="2.7.1.24" evidence="5 6"/>
<dbReference type="InterPro" id="IPR027417">
    <property type="entry name" value="P-loop_NTPase"/>
</dbReference>
<evidence type="ECO:0000313" key="8">
    <source>
        <dbReference type="Proteomes" id="UP000023795"/>
    </source>
</evidence>
<evidence type="ECO:0000313" key="7">
    <source>
        <dbReference type="EMBL" id="ELA08879.1"/>
    </source>
</evidence>
<dbReference type="HAMAP" id="MF_00376">
    <property type="entry name" value="Dephospho_CoA_kinase"/>
    <property type="match status" value="1"/>
</dbReference>
<dbReference type="PROSITE" id="PS51219">
    <property type="entry name" value="DPCK"/>
    <property type="match status" value="1"/>
</dbReference>
<dbReference type="PATRIC" id="fig|1230338.3.peg.137"/>
<dbReference type="eggNOG" id="COG0237">
    <property type="taxonomic scope" value="Bacteria"/>
</dbReference>
<proteinExistence type="inferred from homology"/>
<dbReference type="PANTHER" id="PTHR10695:SF46">
    <property type="entry name" value="BIFUNCTIONAL COENZYME A SYNTHASE-RELATED"/>
    <property type="match status" value="1"/>
</dbReference>
<comment type="similarity">
    <text evidence="1 5">Belongs to the CoaE family.</text>
</comment>
<name>L2F718_9GAMM</name>
<accession>L2F718</accession>
<dbReference type="Gene3D" id="3.40.50.300">
    <property type="entry name" value="P-loop containing nucleotide triphosphate hydrolases"/>
    <property type="match status" value="1"/>
</dbReference>
<keyword evidence="5 7" id="KW-0418">Kinase</keyword>
<evidence type="ECO:0000256" key="2">
    <source>
        <dbReference type="ARBA" id="ARBA00022741"/>
    </source>
</evidence>
<keyword evidence="8" id="KW-1185">Reference proteome</keyword>
<gene>
    <name evidence="5 7" type="primary">coaE</name>
    <name evidence="7" type="ORF">MOMA_00665</name>
</gene>
<comment type="subcellular location">
    <subcellularLocation>
        <location evidence="5">Cytoplasm</location>
    </subcellularLocation>
</comment>
<protein>
    <recommendedName>
        <fullName evidence="5 6">Dephospho-CoA kinase</fullName>
        <ecNumber evidence="5 6">2.7.1.24</ecNumber>
    </recommendedName>
    <alternativeName>
        <fullName evidence="5">Dephosphocoenzyme A kinase</fullName>
    </alternativeName>
</protein>
<dbReference type="STRING" id="1230338.MOMA_00665"/>
<evidence type="ECO:0000256" key="4">
    <source>
        <dbReference type="ARBA" id="ARBA00022993"/>
    </source>
</evidence>
<dbReference type="AlphaFoldDB" id="L2F718"/>
<keyword evidence="2 5" id="KW-0547">Nucleotide-binding</keyword>
<comment type="function">
    <text evidence="5">Catalyzes the phosphorylation of the 3'-hydroxyl group of dephosphocoenzyme A to form coenzyme A.</text>
</comment>
<sequence>MLVVGLTGGIGSGKTQASNWFAKQNIHIIDVDVLARQVVEKNSPALQQIVQAFGEWVIQADGLLNRKALREYIFTHPDALITLQNITHPAIRALAKQQIDQATTAYCILVAPLLLEGGKTGLKQLCQQILVIDTDEHNQILRASLRDKQTTEQIQAIMNNQLSRKQRLQQADHVVTNNGTLEQLYAKLIPLHQYYLTLAKQF</sequence>
<evidence type="ECO:0000256" key="3">
    <source>
        <dbReference type="ARBA" id="ARBA00022840"/>
    </source>
</evidence>
<evidence type="ECO:0000256" key="5">
    <source>
        <dbReference type="HAMAP-Rule" id="MF_00376"/>
    </source>
</evidence>
<dbReference type="PANTHER" id="PTHR10695">
    <property type="entry name" value="DEPHOSPHO-COA KINASE-RELATED"/>
    <property type="match status" value="1"/>
</dbReference>
<organism evidence="7 8">
    <name type="scientific">Moraxella macacae 0408225</name>
    <dbReference type="NCBI Taxonomy" id="1230338"/>
    <lineage>
        <taxon>Bacteria</taxon>
        <taxon>Pseudomonadati</taxon>
        <taxon>Pseudomonadota</taxon>
        <taxon>Gammaproteobacteria</taxon>
        <taxon>Moraxellales</taxon>
        <taxon>Moraxellaceae</taxon>
        <taxon>Moraxella</taxon>
    </lineage>
</organism>
<dbReference type="InterPro" id="IPR001977">
    <property type="entry name" value="Depp_CoAkinase"/>
</dbReference>
<reference evidence="7 8" key="1">
    <citation type="journal article" date="2013" name="Genome Announc.">
        <title>Genome Sequence of Moraxella macacae 0408225, a Novel Bacterial Species Isolated from a Cynomolgus Macaque with Epistaxis.</title>
        <authorList>
            <person name="Ladner J.T."/>
            <person name="Whitehouse C.A."/>
            <person name="Koroleva G.I."/>
            <person name="Palacios G.F."/>
        </authorList>
    </citation>
    <scope>NUCLEOTIDE SEQUENCE [LARGE SCALE GENOMIC DNA]</scope>
    <source>
        <strain evidence="7 8">0408225</strain>
    </source>
</reference>
<dbReference type="GO" id="GO:0005524">
    <property type="term" value="F:ATP binding"/>
    <property type="evidence" value="ECO:0007669"/>
    <property type="project" value="UniProtKB-UniRule"/>
</dbReference>
<comment type="caution">
    <text evidence="7">The sequence shown here is derived from an EMBL/GenBank/DDBJ whole genome shotgun (WGS) entry which is preliminary data.</text>
</comment>
<dbReference type="EMBL" id="ANIN01000001">
    <property type="protein sequence ID" value="ELA08879.1"/>
    <property type="molecule type" value="Genomic_DNA"/>
</dbReference>
<comment type="pathway">
    <text evidence="5">Cofactor biosynthesis; coenzyme A biosynthesis; CoA from (R)-pantothenate: step 5/5.</text>
</comment>
<dbReference type="GO" id="GO:0015937">
    <property type="term" value="P:coenzyme A biosynthetic process"/>
    <property type="evidence" value="ECO:0007669"/>
    <property type="project" value="UniProtKB-UniRule"/>
</dbReference>
<dbReference type="Pfam" id="PF01121">
    <property type="entry name" value="CoaE"/>
    <property type="match status" value="1"/>
</dbReference>
<keyword evidence="4 5" id="KW-0173">Coenzyme A biosynthesis</keyword>
<evidence type="ECO:0000256" key="6">
    <source>
        <dbReference type="NCBIfam" id="TIGR00152"/>
    </source>
</evidence>